<evidence type="ECO:0000256" key="1">
    <source>
        <dbReference type="SAM" id="SignalP"/>
    </source>
</evidence>
<protein>
    <submittedName>
        <fullName evidence="2">Odorant binding protein</fullName>
    </submittedName>
</protein>
<dbReference type="EMBL" id="MH900290">
    <property type="protein sequence ID" value="QCF41921.1"/>
    <property type="molecule type" value="mRNA"/>
</dbReference>
<accession>A0A4D6Q6J1</accession>
<dbReference type="AlphaFoldDB" id="A0A4D6Q6J1"/>
<organism evidence="2">
    <name type="scientific">Athetis dissimilis</name>
    <name type="common">Moth</name>
    <name type="synonym">Proxenus dissimilis</name>
    <dbReference type="NCBI Taxonomy" id="1737331"/>
    <lineage>
        <taxon>Eukaryota</taxon>
        <taxon>Metazoa</taxon>
        <taxon>Ecdysozoa</taxon>
        <taxon>Arthropoda</taxon>
        <taxon>Hexapoda</taxon>
        <taxon>Insecta</taxon>
        <taxon>Pterygota</taxon>
        <taxon>Neoptera</taxon>
        <taxon>Endopterygota</taxon>
        <taxon>Lepidoptera</taxon>
        <taxon>Glossata</taxon>
        <taxon>Ditrysia</taxon>
        <taxon>Noctuoidea</taxon>
        <taxon>Noctuidae</taxon>
        <taxon>Noctuinae</taxon>
        <taxon>Athetis</taxon>
    </lineage>
</organism>
<dbReference type="PANTHER" id="PTHR11008">
    <property type="entry name" value="PROTEIN TAKEOUT-LIKE PROTEIN"/>
    <property type="match status" value="1"/>
</dbReference>
<proteinExistence type="evidence at transcript level"/>
<dbReference type="GO" id="GO:0005615">
    <property type="term" value="C:extracellular space"/>
    <property type="evidence" value="ECO:0007669"/>
    <property type="project" value="TreeGrafter"/>
</dbReference>
<dbReference type="SMART" id="SM00700">
    <property type="entry name" value="JHBP"/>
    <property type="match status" value="1"/>
</dbReference>
<reference evidence="2" key="1">
    <citation type="submission" date="2018-09" db="EMBL/GenBank/DDBJ databases">
        <authorList>
            <person name="Song Y.Q."/>
        </authorList>
    </citation>
    <scope>NUCLEOTIDE SEQUENCE</scope>
    <source>
        <tissue evidence="2">Antenna or genitals</tissue>
    </source>
</reference>
<feature type="signal peptide" evidence="1">
    <location>
        <begin position="1"/>
        <end position="18"/>
    </location>
</feature>
<name>A0A4D6Q6J1_ATHDI</name>
<dbReference type="Gene3D" id="3.15.10.30">
    <property type="entry name" value="Haemolymph juvenile hormone binding protein"/>
    <property type="match status" value="1"/>
</dbReference>
<sequence length="293" mass="33196">MFFKKSLLFLVAAVFVICESGFVENLGKCLASENDCDKDELQATIRDIASTNARQLVDTLDKCKISDGNCQRDLIQSVIRDISKTGVKELGIPTIDPIELKNISFSVLNALDITLIEGSGKGIKDCIVDRFFTDVEAERAFMELTCDITVKGRYKVFSNSPLIKTFTGGDTLSGDGNGKVKIDKLHLRFDFDFFIQRRDGEIYIKCKDDKIKYTYNIGKMLFFADNLYIGKQESSALVTRLLNDNWRMLLSTFGKPFMDKAMDYVYIFLHGFFETVPAKHFISDDLSKYARDA</sequence>
<evidence type="ECO:0000313" key="2">
    <source>
        <dbReference type="EMBL" id="QCF41921.1"/>
    </source>
</evidence>
<dbReference type="PANTHER" id="PTHR11008:SF32">
    <property type="entry name" value="CIRCADIAN CLOCK-CONTROLLED PROTEIN DAYWAKE-RELATED"/>
    <property type="match status" value="1"/>
</dbReference>
<dbReference type="InterPro" id="IPR010562">
    <property type="entry name" value="Haemolymph_juvenile_hormone-bd"/>
</dbReference>
<keyword evidence="1" id="KW-0732">Signal</keyword>
<dbReference type="Pfam" id="PF06585">
    <property type="entry name" value="JHBP"/>
    <property type="match status" value="1"/>
</dbReference>
<feature type="chain" id="PRO_5020037283" evidence="1">
    <location>
        <begin position="19"/>
        <end position="293"/>
    </location>
</feature>
<dbReference type="InterPro" id="IPR038606">
    <property type="entry name" value="To_sf"/>
</dbReference>
<gene>
    <name evidence="2" type="primary">OBP1</name>
</gene>